<organism evidence="4">
    <name type="scientific">Styphnolobium japonicum</name>
    <name type="common">Japanese pagoda tree</name>
    <name type="synonym">Sophora japonica</name>
    <dbReference type="NCBI Taxonomy" id="3897"/>
    <lineage>
        <taxon>Eukaryota</taxon>
        <taxon>Viridiplantae</taxon>
        <taxon>Streptophyta</taxon>
        <taxon>Embryophyta</taxon>
        <taxon>Tracheophyta</taxon>
        <taxon>Spermatophyta</taxon>
        <taxon>Magnoliopsida</taxon>
        <taxon>eudicotyledons</taxon>
        <taxon>Gunneridae</taxon>
        <taxon>Pentapetalae</taxon>
        <taxon>rosids</taxon>
        <taxon>fabids</taxon>
        <taxon>Fabales</taxon>
        <taxon>Fabaceae</taxon>
        <taxon>Papilionoideae</taxon>
        <taxon>Cladrastis clade</taxon>
        <taxon>Styphnolobium</taxon>
    </lineage>
</organism>
<proteinExistence type="evidence at transcript level"/>
<evidence type="ECO:0000256" key="2">
    <source>
        <dbReference type="ARBA" id="ARBA00022734"/>
    </source>
</evidence>
<reference evidence="4" key="1">
    <citation type="journal article" date="1997" name="Plant Mol. Biol.">
        <title>Molecular cloning of the bark and seed lectins from the Japanese pagoda tree (Sophora japonica).</title>
        <authorList>
            <person name="van Damme E.J."/>
            <person name="Barre A."/>
            <person name="Rouge P."/>
            <person name="Peumans W.J."/>
        </authorList>
    </citation>
    <scope>NUCLEOTIDE SEQUENCE</scope>
    <source>
        <tissue evidence="4">Bark</tissue>
    </source>
</reference>
<dbReference type="Gene3D" id="2.60.120.200">
    <property type="match status" value="1"/>
</dbReference>
<dbReference type="PANTHER" id="PTHR32401:SF47">
    <property type="entry name" value="LEGUME LECTIN DOMAIN-CONTAINING PROTEIN"/>
    <property type="match status" value="1"/>
</dbReference>
<dbReference type="InterPro" id="IPR000985">
    <property type="entry name" value="Lectin_LegA_CS"/>
</dbReference>
<dbReference type="PROSITE" id="PS00308">
    <property type="entry name" value="LECTIN_LEGUME_ALPHA"/>
    <property type="match status" value="1"/>
</dbReference>
<dbReference type="CDD" id="cd06899">
    <property type="entry name" value="lectin_legume_LecRK_Arcelin_ConA"/>
    <property type="match status" value="1"/>
</dbReference>
<dbReference type="Pfam" id="PF00139">
    <property type="entry name" value="Lectin_legB"/>
    <property type="match status" value="1"/>
</dbReference>
<dbReference type="SMR" id="P93537"/>
<comment type="similarity">
    <text evidence="1">Belongs to the leguminous lectin family.</text>
</comment>
<sequence length="293" mass="32321">MAISNTNFLQTKKPLFLPILAFITIFLMLLNRVNSSDSLSFTYENFQPNPEDLILQRDASITSNETLLLTRTSNGKPQKGSVGRALYYAPVRLWDKSTGRLASFETSFSFVITSPTTDPGDGIAFFIAPPDTTPGYTGGLLGLFNSSTVQSNSSDHGVAFHNSLPQIVAVEFDTYINGGRDPNYRHVGIDVNSIKSVSTTKWTWRNGVEATANISYNPVSQRLTAVSSYPNSEPITVHYDIDLKTVLPEWVRVGFSASTGENVEINSILSWSFSSSLQSLTAEKEDMYIARYV</sequence>
<dbReference type="PIRSF" id="PIRSF002690">
    <property type="entry name" value="L-type_lectin_plant"/>
    <property type="match status" value="1"/>
</dbReference>
<dbReference type="InterPro" id="IPR050258">
    <property type="entry name" value="Leguminous_Lectin"/>
</dbReference>
<dbReference type="PIR" id="A39509">
    <property type="entry name" value="A39509"/>
</dbReference>
<dbReference type="InterPro" id="IPR001220">
    <property type="entry name" value="Legume_lectin_dom"/>
</dbReference>
<accession>P93537</accession>
<evidence type="ECO:0000259" key="3">
    <source>
        <dbReference type="Pfam" id="PF00139"/>
    </source>
</evidence>
<evidence type="ECO:0000313" key="4">
    <source>
        <dbReference type="EMBL" id="AAB51457.1"/>
    </source>
</evidence>
<keyword evidence="2" id="KW-0430">Lectin</keyword>
<protein>
    <submittedName>
        <fullName evidence="4">Lectin</fullName>
    </submittedName>
</protein>
<dbReference type="PIR" id="C39509">
    <property type="entry name" value="C39509"/>
</dbReference>
<dbReference type="PROSITE" id="PS00307">
    <property type="entry name" value="LECTIN_LEGUME_BETA"/>
    <property type="match status" value="1"/>
</dbReference>
<dbReference type="InterPro" id="IPR013320">
    <property type="entry name" value="ConA-like_dom_sf"/>
</dbReference>
<evidence type="ECO:0000256" key="1">
    <source>
        <dbReference type="ARBA" id="ARBA00007606"/>
    </source>
</evidence>
<name>P93537_STYJP</name>
<dbReference type="InterPro" id="IPR019825">
    <property type="entry name" value="Lectin_legB_Mn/Ca_BS"/>
</dbReference>
<dbReference type="GO" id="GO:0030246">
    <property type="term" value="F:carbohydrate binding"/>
    <property type="evidence" value="ECO:0007669"/>
    <property type="project" value="UniProtKB-KW"/>
</dbReference>
<dbReference type="AlphaFoldDB" id="P93537"/>
<dbReference type="EMBL" id="U63013">
    <property type="protein sequence ID" value="AAB51457.1"/>
    <property type="molecule type" value="mRNA"/>
</dbReference>
<dbReference type="SUPFAM" id="SSF49899">
    <property type="entry name" value="Concanavalin A-like lectins/glucanases"/>
    <property type="match status" value="1"/>
</dbReference>
<feature type="domain" description="Legume lectin" evidence="3">
    <location>
        <begin position="38"/>
        <end position="282"/>
    </location>
</feature>
<dbReference type="PANTHER" id="PTHR32401">
    <property type="entry name" value="CONCANAVALIN A-LIKE LECTIN FAMILY PROTEIN"/>
    <property type="match status" value="1"/>
</dbReference>
<dbReference type="InterPro" id="IPR016363">
    <property type="entry name" value="L-lectin"/>
</dbReference>